<gene>
    <name evidence="6" type="ORF">HINF_LOCUS14676</name>
    <name evidence="7" type="ORF">HINF_LOCUS1587</name>
</gene>
<evidence type="ECO:0000256" key="2">
    <source>
        <dbReference type="ARBA" id="ARBA00022840"/>
    </source>
</evidence>
<evidence type="ECO:0000313" key="7">
    <source>
        <dbReference type="EMBL" id="CAL5971802.1"/>
    </source>
</evidence>
<dbReference type="Pfam" id="PF00069">
    <property type="entry name" value="Pkinase"/>
    <property type="match status" value="1"/>
</dbReference>
<dbReference type="CDD" id="cd05117">
    <property type="entry name" value="STKc_CAMK"/>
    <property type="match status" value="1"/>
</dbReference>
<protein>
    <submittedName>
        <fullName evidence="6">CAMK CAMK1</fullName>
    </submittedName>
    <submittedName>
        <fullName evidence="7">Kinase</fullName>
    </submittedName>
</protein>
<dbReference type="SMART" id="SM00220">
    <property type="entry name" value="S_TKc"/>
    <property type="match status" value="1"/>
</dbReference>
<feature type="binding site" evidence="3">
    <location>
        <position position="35"/>
    </location>
    <ligand>
        <name>ATP</name>
        <dbReference type="ChEBI" id="CHEBI:30616"/>
    </ligand>
</feature>
<dbReference type="PROSITE" id="PS50011">
    <property type="entry name" value="PROTEIN_KINASE_DOM"/>
    <property type="match status" value="1"/>
</dbReference>
<keyword evidence="7" id="KW-0418">Kinase</keyword>
<dbReference type="InterPro" id="IPR011009">
    <property type="entry name" value="Kinase-like_dom_sf"/>
</dbReference>
<dbReference type="EMBL" id="CAXDID020000003">
    <property type="protein sequence ID" value="CAL5971802.1"/>
    <property type="molecule type" value="Genomic_DNA"/>
</dbReference>
<dbReference type="PROSITE" id="PS00107">
    <property type="entry name" value="PROTEIN_KINASE_ATP"/>
    <property type="match status" value="1"/>
</dbReference>
<accession>A0AA86NWQ0</accession>
<keyword evidence="1 3" id="KW-0547">Nucleotide-binding</keyword>
<dbReference type="AlphaFoldDB" id="A0AA86NWQ0"/>
<evidence type="ECO:0000256" key="1">
    <source>
        <dbReference type="ARBA" id="ARBA00022741"/>
    </source>
</evidence>
<feature type="domain" description="Protein kinase" evidence="5">
    <location>
        <begin position="6"/>
        <end position="265"/>
    </location>
</feature>
<dbReference type="InterPro" id="IPR017441">
    <property type="entry name" value="Protein_kinase_ATP_BS"/>
</dbReference>
<dbReference type="InterPro" id="IPR008271">
    <property type="entry name" value="Ser/Thr_kinase_AS"/>
</dbReference>
<dbReference type="GO" id="GO:0005524">
    <property type="term" value="F:ATP binding"/>
    <property type="evidence" value="ECO:0007669"/>
    <property type="project" value="UniProtKB-UniRule"/>
</dbReference>
<name>A0AA86NWQ0_9EUKA</name>
<dbReference type="Proteomes" id="UP001642409">
    <property type="component" value="Unassembled WGS sequence"/>
</dbReference>
<sequence>MNSNFTLTETVLGKGAYGTVYKGKNNITNEEVAIKALVKSKCDPISLTKEISVLQNCSHENIIKFHGFFESKTHFYLCTELALGGQLFDHIVNRKRYSENDARSIIKQVLATLVYLHSKGIAHLDLKPENLLLKQVPKNYDKENAKFLPCVKVADFGTALIVGKTKLACEGTPGYIAPEVLQRRTYTTEPDIYALGVIAYVMLSGQMPFGGNYQQMVQQQIGNQWAFTKEFDNISKPALEFITSCMQLNHKKRPTAKQLMKHKWFTGAEVNIELTGTQENLREHLAKLKLKAGFQAIKIGIALSVESQINWAEIEPNNTQQTKKKRFLGFRGCMDIK</sequence>
<dbReference type="GO" id="GO:0004674">
    <property type="term" value="F:protein serine/threonine kinase activity"/>
    <property type="evidence" value="ECO:0007669"/>
    <property type="project" value="UniProtKB-KW"/>
</dbReference>
<keyword evidence="2 3" id="KW-0067">ATP-binding</keyword>
<keyword evidence="8" id="KW-1185">Reference proteome</keyword>
<dbReference type="InterPro" id="IPR000719">
    <property type="entry name" value="Prot_kinase_dom"/>
</dbReference>
<proteinExistence type="inferred from homology"/>
<keyword evidence="7" id="KW-0808">Transferase</keyword>
<evidence type="ECO:0000256" key="4">
    <source>
        <dbReference type="RuleBase" id="RU000304"/>
    </source>
</evidence>
<reference evidence="7 8" key="2">
    <citation type="submission" date="2024-07" db="EMBL/GenBank/DDBJ databases">
        <authorList>
            <person name="Akdeniz Z."/>
        </authorList>
    </citation>
    <scope>NUCLEOTIDE SEQUENCE [LARGE SCALE GENOMIC DNA]</scope>
</reference>
<dbReference type="EMBL" id="CATOUU010000380">
    <property type="protein sequence ID" value="CAI9927031.1"/>
    <property type="molecule type" value="Genomic_DNA"/>
</dbReference>
<dbReference type="Gene3D" id="1.10.510.10">
    <property type="entry name" value="Transferase(Phosphotransferase) domain 1"/>
    <property type="match status" value="1"/>
</dbReference>
<evidence type="ECO:0000313" key="6">
    <source>
        <dbReference type="EMBL" id="CAI9927031.1"/>
    </source>
</evidence>
<evidence type="ECO:0000256" key="3">
    <source>
        <dbReference type="PROSITE-ProRule" id="PRU10141"/>
    </source>
</evidence>
<dbReference type="SUPFAM" id="SSF56112">
    <property type="entry name" value="Protein kinase-like (PK-like)"/>
    <property type="match status" value="1"/>
</dbReference>
<dbReference type="PANTHER" id="PTHR24347">
    <property type="entry name" value="SERINE/THREONINE-PROTEIN KINASE"/>
    <property type="match status" value="1"/>
</dbReference>
<reference evidence="6" key="1">
    <citation type="submission" date="2023-06" db="EMBL/GenBank/DDBJ databases">
        <authorList>
            <person name="Kurt Z."/>
        </authorList>
    </citation>
    <scope>NUCLEOTIDE SEQUENCE</scope>
</reference>
<keyword evidence="4" id="KW-0723">Serine/threonine-protein kinase</keyword>
<organism evidence="6">
    <name type="scientific">Hexamita inflata</name>
    <dbReference type="NCBI Taxonomy" id="28002"/>
    <lineage>
        <taxon>Eukaryota</taxon>
        <taxon>Metamonada</taxon>
        <taxon>Diplomonadida</taxon>
        <taxon>Hexamitidae</taxon>
        <taxon>Hexamitinae</taxon>
        <taxon>Hexamita</taxon>
    </lineage>
</organism>
<dbReference type="PROSITE" id="PS00108">
    <property type="entry name" value="PROTEIN_KINASE_ST"/>
    <property type="match status" value="1"/>
</dbReference>
<dbReference type="FunFam" id="1.10.510.10:FF:000571">
    <property type="entry name" value="Maternal embryonic leucine zipper kinase"/>
    <property type="match status" value="1"/>
</dbReference>
<comment type="similarity">
    <text evidence="4">Belongs to the protein kinase superfamily.</text>
</comment>
<comment type="caution">
    <text evidence="6">The sequence shown here is derived from an EMBL/GenBank/DDBJ whole genome shotgun (WGS) entry which is preliminary data.</text>
</comment>
<evidence type="ECO:0000259" key="5">
    <source>
        <dbReference type="PROSITE" id="PS50011"/>
    </source>
</evidence>
<evidence type="ECO:0000313" key="8">
    <source>
        <dbReference type="Proteomes" id="UP001642409"/>
    </source>
</evidence>